<feature type="transmembrane region" description="Helical" evidence="5">
    <location>
        <begin position="92"/>
        <end position="115"/>
    </location>
</feature>
<evidence type="ECO:0000256" key="2">
    <source>
        <dbReference type="ARBA" id="ARBA00022692"/>
    </source>
</evidence>
<dbReference type="RefSeq" id="WP_026682487.1">
    <property type="nucleotide sequence ID" value="NZ_BAAACY010000044.1"/>
</dbReference>
<dbReference type="GO" id="GO:0140359">
    <property type="term" value="F:ABC-type transporter activity"/>
    <property type="evidence" value="ECO:0007669"/>
    <property type="project" value="InterPro"/>
</dbReference>
<dbReference type="PANTHER" id="PTHR43471">
    <property type="entry name" value="ABC TRANSPORTER PERMEASE"/>
    <property type="match status" value="1"/>
</dbReference>
<evidence type="ECO:0000313" key="7">
    <source>
        <dbReference type="EMBL" id="MBR7797167.1"/>
    </source>
</evidence>
<feature type="transmembrane region" description="Helical" evidence="5">
    <location>
        <begin position="153"/>
        <end position="174"/>
    </location>
</feature>
<evidence type="ECO:0000256" key="3">
    <source>
        <dbReference type="ARBA" id="ARBA00022989"/>
    </source>
</evidence>
<keyword evidence="8" id="KW-1185">Reference proteome</keyword>
<dbReference type="Pfam" id="PF12698">
    <property type="entry name" value="ABC2_membrane_3"/>
    <property type="match status" value="1"/>
</dbReference>
<reference evidence="7" key="1">
    <citation type="submission" date="2021-04" db="EMBL/GenBank/DDBJ databases">
        <title>Isolation and polyphasic classification of algal microorganism.</title>
        <authorList>
            <person name="Wang S."/>
        </authorList>
    </citation>
    <scope>NUCLEOTIDE SEQUENCE</scope>
    <source>
        <strain evidence="7">720a</strain>
    </source>
</reference>
<dbReference type="GO" id="GO:0016020">
    <property type="term" value="C:membrane"/>
    <property type="evidence" value="ECO:0007669"/>
    <property type="project" value="UniProtKB-SubCell"/>
</dbReference>
<comment type="caution">
    <text evidence="7">The sequence shown here is derived from an EMBL/GenBank/DDBJ whole genome shotgun (WGS) entry which is preliminary data.</text>
</comment>
<dbReference type="Proteomes" id="UP000675284">
    <property type="component" value="Unassembled WGS sequence"/>
</dbReference>
<feature type="transmembrane region" description="Helical" evidence="5">
    <location>
        <begin position="207"/>
        <end position="229"/>
    </location>
</feature>
<feature type="transmembrane region" description="Helical" evidence="5">
    <location>
        <begin position="51"/>
        <end position="71"/>
    </location>
</feature>
<keyword evidence="2 5" id="KW-0812">Transmembrane</keyword>
<evidence type="ECO:0000256" key="4">
    <source>
        <dbReference type="ARBA" id="ARBA00023136"/>
    </source>
</evidence>
<feature type="transmembrane region" description="Helical" evidence="5">
    <location>
        <begin position="121"/>
        <end position="146"/>
    </location>
</feature>
<dbReference type="AlphaFoldDB" id="A0A941DX86"/>
<evidence type="ECO:0000313" key="8">
    <source>
        <dbReference type="Proteomes" id="UP000675284"/>
    </source>
</evidence>
<feature type="transmembrane region" description="Helical" evidence="5">
    <location>
        <begin position="21"/>
        <end position="39"/>
    </location>
</feature>
<proteinExistence type="predicted"/>
<keyword evidence="4 5" id="KW-0472">Membrane</keyword>
<name>A0A941DX86_9BACI</name>
<dbReference type="EMBL" id="JAGSOT010000045">
    <property type="protein sequence ID" value="MBR7797167.1"/>
    <property type="molecule type" value="Genomic_DNA"/>
</dbReference>
<dbReference type="PANTHER" id="PTHR43471:SF1">
    <property type="entry name" value="ABC TRANSPORTER PERMEASE PROTEIN NOSY-RELATED"/>
    <property type="match status" value="1"/>
</dbReference>
<feature type="domain" description="ABC-2 type transporter transmembrane" evidence="6">
    <location>
        <begin position="54"/>
        <end position="225"/>
    </location>
</feature>
<dbReference type="InterPro" id="IPR013525">
    <property type="entry name" value="ABC2_TM"/>
</dbReference>
<organism evidence="7 8">
    <name type="scientific">Virgibacillus salarius</name>
    <dbReference type="NCBI Taxonomy" id="447199"/>
    <lineage>
        <taxon>Bacteria</taxon>
        <taxon>Bacillati</taxon>
        <taxon>Bacillota</taxon>
        <taxon>Bacilli</taxon>
        <taxon>Bacillales</taxon>
        <taxon>Bacillaceae</taxon>
        <taxon>Virgibacillus</taxon>
    </lineage>
</organism>
<evidence type="ECO:0000256" key="1">
    <source>
        <dbReference type="ARBA" id="ARBA00004141"/>
    </source>
</evidence>
<accession>A0A941DX86</accession>
<protein>
    <submittedName>
        <fullName evidence="7">ABC transporter permease</fullName>
    </submittedName>
</protein>
<comment type="subcellular location">
    <subcellularLocation>
        <location evidence="1">Membrane</location>
        <topology evidence="1">Multi-pass membrane protein</topology>
    </subcellularLocation>
</comment>
<keyword evidence="3 5" id="KW-1133">Transmembrane helix</keyword>
<sequence length="236" mass="26317">MTFSMKRMYAIFLKDLKDLSKNMFITSSMLMPLLIAVLYSRMDELSIDMIYLVINLSFSTIGVFVQSAIIAEEKEKNTLRGLMLSPATILEIFGGKSLVTFLLTLLTIILSARLIDYEPSSISLIAIALIISSVFYIGLGTLMGLLTKSVVEASVITLPIIFLFGFSTLLQTLINTYPILSFIEYLPNVQLAELAKEVQLGAGIEDIWGYLAIILVWGIGIWLLTTWFYKKKETAG</sequence>
<gene>
    <name evidence="7" type="ORF">KCX74_14095</name>
</gene>
<evidence type="ECO:0000259" key="6">
    <source>
        <dbReference type="Pfam" id="PF12698"/>
    </source>
</evidence>
<evidence type="ECO:0000256" key="5">
    <source>
        <dbReference type="SAM" id="Phobius"/>
    </source>
</evidence>